<dbReference type="InterPro" id="IPR001126">
    <property type="entry name" value="UmuC"/>
</dbReference>
<comment type="catalytic activity">
    <reaction evidence="6">
        <text>DNA(n) + a 2'-deoxyribonucleoside 5'-triphosphate = DNA(n+1) + diphosphate</text>
        <dbReference type="Rhea" id="RHEA:22508"/>
        <dbReference type="Rhea" id="RHEA-COMP:17339"/>
        <dbReference type="Rhea" id="RHEA-COMP:17340"/>
        <dbReference type="ChEBI" id="CHEBI:33019"/>
        <dbReference type="ChEBI" id="CHEBI:61560"/>
        <dbReference type="ChEBI" id="CHEBI:173112"/>
        <dbReference type="EC" id="2.7.7.7"/>
    </reaction>
</comment>
<comment type="subunit">
    <text evidence="6">Monomer.</text>
</comment>
<dbReference type="Pfam" id="PF11798">
    <property type="entry name" value="IMS_HHH"/>
    <property type="match status" value="1"/>
</dbReference>
<keyword evidence="6 8" id="KW-0808">Transferase</keyword>
<dbReference type="CDD" id="cd03586">
    <property type="entry name" value="PolY_Pol_IV_kappa"/>
    <property type="match status" value="1"/>
</dbReference>
<evidence type="ECO:0000256" key="4">
    <source>
        <dbReference type="ARBA" id="ARBA00022763"/>
    </source>
</evidence>
<evidence type="ECO:0000256" key="5">
    <source>
        <dbReference type="ARBA" id="ARBA00022932"/>
    </source>
</evidence>
<evidence type="ECO:0000259" key="7">
    <source>
        <dbReference type="PROSITE" id="PS50173"/>
    </source>
</evidence>
<dbReference type="InterPro" id="IPR036775">
    <property type="entry name" value="DNA_pol_Y-fam_lit_finger_sf"/>
</dbReference>
<dbReference type="RefSeq" id="WP_138001755.1">
    <property type="nucleotide sequence ID" value="NZ_QGQD01000014.1"/>
</dbReference>
<sequence length="412" mass="46467">MFEKLIFHVDVNCAYLSWEAVYRLEHLGAVQDLRTIPSAVGGDSSKRRGIILAKSIPAKKYRIQTGETIAEARVKCPELVLVPPDFELYEKASAALMKILRDFTPVVEQYSIDEAFLDMTGTQGFWKDPIEAACSLKDRVFRELGFTVNVGISKNKVLAKMASDFKKPDMVHTLFPEEISEKMWPLPVSDLFFVGRATTRKLVQLGIRTIGELAHTDLQILRDHLKKHGEVIWGFANGIDVSVVEPVPPPNKGYGNSTTIPFDVVDGKTAKMVLLALAETVAARLRHDGVKAEIVAVGIKNYELHYESHQCILPEATDITLEIYHAAARLFDELWDGVPIRHLGIHTGRIHEQDYIRQMQLFDPIDFEKLEKLDAAVDHIRKRYGLDALKRAVFVQTPIDHMEGGIGRKYKK</sequence>
<dbReference type="Gene3D" id="3.30.70.270">
    <property type="match status" value="1"/>
</dbReference>
<proteinExistence type="inferred from homology"/>
<keyword evidence="3 6" id="KW-0548">Nucleotidyltransferase</keyword>
<evidence type="ECO:0000313" key="8">
    <source>
        <dbReference type="EMBL" id="TLD02480.1"/>
    </source>
</evidence>
<dbReference type="InterPro" id="IPR022880">
    <property type="entry name" value="DNApol_IV"/>
</dbReference>
<evidence type="ECO:0000256" key="6">
    <source>
        <dbReference type="HAMAP-Rule" id="MF_01113"/>
    </source>
</evidence>
<comment type="similarity">
    <text evidence="1 6">Belongs to the DNA polymerase type-Y family.</text>
</comment>
<accession>A0A4U8QBM6</accession>
<dbReference type="GO" id="GO:0006261">
    <property type="term" value="P:DNA-templated DNA replication"/>
    <property type="evidence" value="ECO:0007669"/>
    <property type="project" value="UniProtKB-UniRule"/>
</dbReference>
<comment type="subcellular location">
    <subcellularLocation>
        <location evidence="6">Cytoplasm</location>
    </subcellularLocation>
</comment>
<feature type="binding site" evidence="6">
    <location>
        <position position="113"/>
    </location>
    <ligand>
        <name>Mg(2+)</name>
        <dbReference type="ChEBI" id="CHEBI:18420"/>
    </ligand>
</feature>
<dbReference type="GO" id="GO:0006281">
    <property type="term" value="P:DNA repair"/>
    <property type="evidence" value="ECO:0007669"/>
    <property type="project" value="UniProtKB-UniRule"/>
</dbReference>
<dbReference type="Gene3D" id="3.40.1170.60">
    <property type="match status" value="1"/>
</dbReference>
<dbReference type="SUPFAM" id="SSF100879">
    <property type="entry name" value="Lesion bypass DNA polymerase (Y-family), little finger domain"/>
    <property type="match status" value="1"/>
</dbReference>
<dbReference type="AlphaFoldDB" id="A0A4U8QBM6"/>
<comment type="cofactor">
    <cofactor evidence="6">
        <name>Mg(2+)</name>
        <dbReference type="ChEBI" id="CHEBI:18420"/>
    </cofactor>
    <text evidence="6">Binds 2 magnesium ions per subunit.</text>
</comment>
<feature type="domain" description="UmuC" evidence="7">
    <location>
        <begin position="6"/>
        <end position="195"/>
    </location>
</feature>
<evidence type="ECO:0000313" key="9">
    <source>
        <dbReference type="Proteomes" id="UP000306509"/>
    </source>
</evidence>
<feature type="site" description="Substrate discrimination" evidence="6">
    <location>
        <position position="15"/>
    </location>
</feature>
<evidence type="ECO:0000256" key="3">
    <source>
        <dbReference type="ARBA" id="ARBA00022695"/>
    </source>
</evidence>
<dbReference type="InterPro" id="IPR017961">
    <property type="entry name" value="DNA_pol_Y-fam_little_finger"/>
</dbReference>
<keyword evidence="6" id="KW-0238">DNA-binding</keyword>
<dbReference type="Proteomes" id="UP000306509">
    <property type="component" value="Unassembled WGS sequence"/>
</dbReference>
<feature type="binding site" evidence="6">
    <location>
        <position position="10"/>
    </location>
    <ligand>
        <name>Mg(2+)</name>
        <dbReference type="ChEBI" id="CHEBI:18420"/>
    </ligand>
</feature>
<keyword evidence="4 6" id="KW-0227">DNA damage</keyword>
<dbReference type="Gene3D" id="1.10.150.20">
    <property type="entry name" value="5' to 3' exonuclease, C-terminal subdomain"/>
    <property type="match status" value="1"/>
</dbReference>
<dbReference type="GO" id="GO:0005829">
    <property type="term" value="C:cytosol"/>
    <property type="evidence" value="ECO:0007669"/>
    <property type="project" value="TreeGrafter"/>
</dbReference>
<dbReference type="STRING" id="180332.GCA_000797495_03167"/>
<feature type="active site" evidence="6">
    <location>
        <position position="114"/>
    </location>
</feature>
<dbReference type="SUPFAM" id="SSF56672">
    <property type="entry name" value="DNA/RNA polymerases"/>
    <property type="match status" value="1"/>
</dbReference>
<evidence type="ECO:0000256" key="2">
    <source>
        <dbReference type="ARBA" id="ARBA00022457"/>
    </source>
</evidence>
<gene>
    <name evidence="8" type="primary">dinB_1</name>
    <name evidence="6" type="synonym">dinB</name>
    <name evidence="8" type="ORF">DSM106044_00610</name>
</gene>
<evidence type="ECO:0000256" key="1">
    <source>
        <dbReference type="ARBA" id="ARBA00010945"/>
    </source>
</evidence>
<keyword evidence="2 6" id="KW-0515">Mutator protein</keyword>
<dbReference type="PROSITE" id="PS50173">
    <property type="entry name" value="UMUC"/>
    <property type="match status" value="1"/>
</dbReference>
<dbReference type="GO" id="GO:0003887">
    <property type="term" value="F:DNA-directed DNA polymerase activity"/>
    <property type="evidence" value="ECO:0007669"/>
    <property type="project" value="UniProtKB-UniRule"/>
</dbReference>
<keyword evidence="6" id="KW-0460">Magnesium</keyword>
<keyword evidence="6" id="KW-0235">DNA replication</keyword>
<protein>
    <recommendedName>
        <fullName evidence="6">DNA polymerase IV</fullName>
        <shortName evidence="6">Pol IV</shortName>
        <ecNumber evidence="6">2.7.7.7</ecNumber>
    </recommendedName>
</protein>
<dbReference type="Gene3D" id="3.30.1490.100">
    <property type="entry name" value="DNA polymerase, Y-family, little finger domain"/>
    <property type="match status" value="1"/>
</dbReference>
<organism evidence="8 9">
    <name type="scientific">Robinsoniella peoriensis</name>
    <dbReference type="NCBI Taxonomy" id="180332"/>
    <lineage>
        <taxon>Bacteria</taxon>
        <taxon>Bacillati</taxon>
        <taxon>Bacillota</taxon>
        <taxon>Clostridia</taxon>
        <taxon>Lachnospirales</taxon>
        <taxon>Lachnospiraceae</taxon>
        <taxon>Robinsoniella</taxon>
    </lineage>
</organism>
<dbReference type="EMBL" id="QGQD01000014">
    <property type="protein sequence ID" value="TLD02480.1"/>
    <property type="molecule type" value="Genomic_DNA"/>
</dbReference>
<dbReference type="GO" id="GO:0000287">
    <property type="term" value="F:magnesium ion binding"/>
    <property type="evidence" value="ECO:0007669"/>
    <property type="project" value="UniProtKB-UniRule"/>
</dbReference>
<dbReference type="GO" id="GO:0009432">
    <property type="term" value="P:SOS response"/>
    <property type="evidence" value="ECO:0007669"/>
    <property type="project" value="TreeGrafter"/>
</dbReference>
<dbReference type="GO" id="GO:0042276">
    <property type="term" value="P:error-prone translesion synthesis"/>
    <property type="evidence" value="ECO:0007669"/>
    <property type="project" value="TreeGrafter"/>
</dbReference>
<dbReference type="PANTHER" id="PTHR11076:SF35">
    <property type="entry name" value="DNA REPAIR PROTEIN HOMOLOG YOBH"/>
    <property type="match status" value="1"/>
</dbReference>
<dbReference type="GO" id="GO:0003684">
    <property type="term" value="F:damaged DNA binding"/>
    <property type="evidence" value="ECO:0007669"/>
    <property type="project" value="InterPro"/>
</dbReference>
<dbReference type="InterPro" id="IPR043128">
    <property type="entry name" value="Rev_trsase/Diguanyl_cyclase"/>
</dbReference>
<keyword evidence="9" id="KW-1185">Reference proteome</keyword>
<dbReference type="InterPro" id="IPR024728">
    <property type="entry name" value="PolY_HhH_motif"/>
</dbReference>
<dbReference type="HAMAP" id="MF_01113">
    <property type="entry name" value="DNApol_IV"/>
    <property type="match status" value="1"/>
</dbReference>
<keyword evidence="6" id="KW-0234">DNA repair</keyword>
<reference evidence="8 9" key="1">
    <citation type="journal article" date="2019" name="Anaerobe">
        <title>Detection of Robinsoniella peoriensis in multiple bone samples of a trauma patient.</title>
        <authorList>
            <person name="Schrottner P."/>
            <person name="Hartwich K."/>
            <person name="Bunk B."/>
            <person name="Schober I."/>
            <person name="Helbig S."/>
            <person name="Rudolph W.W."/>
            <person name="Gunzer F."/>
        </authorList>
    </citation>
    <scope>NUCLEOTIDE SEQUENCE [LARGE SCALE GENOMIC DNA]</scope>
    <source>
        <strain evidence="8 9">DSM 106044</strain>
    </source>
</reference>
<dbReference type="PANTHER" id="PTHR11076">
    <property type="entry name" value="DNA REPAIR POLYMERASE UMUC / TRANSFERASE FAMILY MEMBER"/>
    <property type="match status" value="1"/>
</dbReference>
<keyword evidence="6" id="KW-0963">Cytoplasm</keyword>
<keyword evidence="5 6" id="KW-0239">DNA-directed DNA polymerase</keyword>
<dbReference type="InterPro" id="IPR043502">
    <property type="entry name" value="DNA/RNA_pol_sf"/>
</dbReference>
<comment type="caution">
    <text evidence="8">The sequence shown here is derived from an EMBL/GenBank/DDBJ whole genome shotgun (WGS) entry which is preliminary data.</text>
</comment>
<keyword evidence="6" id="KW-0479">Metal-binding</keyword>
<dbReference type="EC" id="2.7.7.7" evidence="6"/>
<dbReference type="Pfam" id="PF11799">
    <property type="entry name" value="IMS_C"/>
    <property type="match status" value="1"/>
</dbReference>
<comment type="function">
    <text evidence="6">Poorly processive, error-prone DNA polymerase involved in untargeted mutagenesis. Copies undamaged DNA at stalled replication forks, which arise in vivo from mismatched or misaligned primer ends. These misaligned primers can be extended by PolIV. Exhibits no 3'-5' exonuclease (proofreading) activity. May be involved in translesional synthesis, in conjunction with the beta clamp from PolIII.</text>
</comment>
<dbReference type="InterPro" id="IPR050116">
    <property type="entry name" value="DNA_polymerase-Y"/>
</dbReference>
<dbReference type="Pfam" id="PF00817">
    <property type="entry name" value="IMS"/>
    <property type="match status" value="1"/>
</dbReference>
<name>A0A4U8QBM6_9FIRM</name>